<dbReference type="CDD" id="cd02274">
    <property type="entry name" value="DHDPR_N"/>
    <property type="match status" value="1"/>
</dbReference>
<dbReference type="SUPFAM" id="SSF55347">
    <property type="entry name" value="Glyceraldehyde-3-phosphate dehydrogenase-like, C-terminal domain"/>
    <property type="match status" value="1"/>
</dbReference>
<evidence type="ECO:0000256" key="6">
    <source>
        <dbReference type="ARBA" id="ARBA00023002"/>
    </source>
</evidence>
<feature type="binding site" evidence="13">
    <location>
        <begin position="121"/>
        <end position="124"/>
    </location>
    <ligand>
        <name>NAD(+)</name>
        <dbReference type="ChEBI" id="CHEBI:57540"/>
    </ligand>
</feature>
<evidence type="ECO:0000256" key="13">
    <source>
        <dbReference type="HAMAP-Rule" id="MF_00102"/>
    </source>
</evidence>
<protein>
    <recommendedName>
        <fullName evidence="10 13">4-hydroxy-tetrahydrodipicolinate reductase</fullName>
        <shortName evidence="13">HTPA reductase</shortName>
        <ecNumber evidence="10 13">1.17.1.8</ecNumber>
    </recommendedName>
</protein>
<dbReference type="Proteomes" id="UP000322084">
    <property type="component" value="Unassembled WGS sequence"/>
</dbReference>
<dbReference type="Gene3D" id="3.30.360.10">
    <property type="entry name" value="Dihydrodipicolinate Reductase, domain 2"/>
    <property type="match status" value="1"/>
</dbReference>
<comment type="caution">
    <text evidence="13">Was originally thought to be a dihydrodipicolinate reductase (DHDPR), catalyzing the conversion of dihydrodipicolinate to tetrahydrodipicolinate. However, it was shown in E.coli that the substrate of the enzymatic reaction is not dihydrodipicolinate (DHDP) but in fact (2S,4S)-4-hydroxy-2,3,4,5-tetrahydrodipicolinic acid (HTPA), the product released by the DapA-catalyzed reaction.</text>
</comment>
<comment type="caution">
    <text evidence="13">Lacks conserved residue(s) required for the propagation of feature annotation.</text>
</comment>
<comment type="catalytic activity">
    <reaction evidence="12 13">
        <text>(S)-2,3,4,5-tetrahydrodipicolinate + NAD(+) + H2O = (2S,4S)-4-hydroxy-2,3,4,5-tetrahydrodipicolinate + NADH + H(+)</text>
        <dbReference type="Rhea" id="RHEA:35323"/>
        <dbReference type="ChEBI" id="CHEBI:15377"/>
        <dbReference type="ChEBI" id="CHEBI:15378"/>
        <dbReference type="ChEBI" id="CHEBI:16845"/>
        <dbReference type="ChEBI" id="CHEBI:57540"/>
        <dbReference type="ChEBI" id="CHEBI:57945"/>
        <dbReference type="ChEBI" id="CHEBI:67139"/>
        <dbReference type="EC" id="1.17.1.8"/>
    </reaction>
</comment>
<feature type="binding site" evidence="13">
    <location>
        <position position="49"/>
    </location>
    <ligand>
        <name>NAD(+)</name>
        <dbReference type="ChEBI" id="CHEBI:57540"/>
    </ligand>
</feature>
<dbReference type="GO" id="GO:0019877">
    <property type="term" value="P:diaminopimelate biosynthetic process"/>
    <property type="evidence" value="ECO:0007669"/>
    <property type="project" value="UniProtKB-UniRule"/>
</dbReference>
<dbReference type="SUPFAM" id="SSF51735">
    <property type="entry name" value="NAD(P)-binding Rossmann-fold domains"/>
    <property type="match status" value="1"/>
</dbReference>
<comment type="subcellular location">
    <subcellularLocation>
        <location evidence="13">Cytoplasm</location>
    </subcellularLocation>
</comment>
<comment type="pathway">
    <text evidence="9 13">Amino-acid biosynthesis; L-lysine biosynthesis via DAP pathway; (S)-tetrahydrodipicolinate from L-aspartate: step 4/4.</text>
</comment>
<gene>
    <name evidence="13 16" type="primary">dapB</name>
    <name evidence="16" type="ORF">JCM17844_11020</name>
</gene>
<dbReference type="GO" id="GO:0008839">
    <property type="term" value="F:4-hydroxy-tetrahydrodipicolinate reductase"/>
    <property type="evidence" value="ECO:0007669"/>
    <property type="project" value="UniProtKB-UniRule"/>
</dbReference>
<feature type="binding site" evidence="13">
    <location>
        <begin position="97"/>
        <end position="99"/>
    </location>
    <ligand>
        <name>NAD(+)</name>
        <dbReference type="ChEBI" id="CHEBI:57540"/>
    </ligand>
</feature>
<dbReference type="GO" id="GO:0016726">
    <property type="term" value="F:oxidoreductase activity, acting on CH or CH2 groups, NAD or NADP as acceptor"/>
    <property type="evidence" value="ECO:0007669"/>
    <property type="project" value="UniProtKB-UniRule"/>
</dbReference>
<dbReference type="EMBL" id="BKCL01000003">
    <property type="protein sequence ID" value="GEQ97465.1"/>
    <property type="molecule type" value="Genomic_DNA"/>
</dbReference>
<reference evidence="16 17" key="1">
    <citation type="submission" date="2019-09" db="EMBL/GenBank/DDBJ databases">
        <title>NBRP : Genome information of microbial organism related human and environment.</title>
        <authorList>
            <person name="Hattori M."/>
            <person name="Oshima K."/>
            <person name="Inaba H."/>
            <person name="Suda W."/>
            <person name="Sakamoto M."/>
            <person name="Iino T."/>
            <person name="Kitahara M."/>
            <person name="Oshida Y."/>
            <person name="Iida T."/>
            <person name="Kudo T."/>
            <person name="Itoh T."/>
            <person name="Ohkuma M."/>
        </authorList>
    </citation>
    <scope>NUCLEOTIDE SEQUENCE [LARGE SCALE GENOMIC DNA]</scope>
    <source>
        <strain evidence="16 17">Hi-2</strain>
    </source>
</reference>
<dbReference type="EC" id="1.17.1.8" evidence="10 13"/>
<evidence type="ECO:0000256" key="9">
    <source>
        <dbReference type="ARBA" id="ARBA00037922"/>
    </source>
</evidence>
<keyword evidence="3 13" id="KW-0028">Amino-acid biosynthesis</keyword>
<dbReference type="InterPro" id="IPR000846">
    <property type="entry name" value="DapB_N"/>
</dbReference>
<dbReference type="NCBIfam" id="TIGR00036">
    <property type="entry name" value="dapB"/>
    <property type="match status" value="1"/>
</dbReference>
<dbReference type="UniPathway" id="UPA00034">
    <property type="reaction ID" value="UER00018"/>
</dbReference>
<feature type="binding site" evidence="13">
    <location>
        <position position="155"/>
    </location>
    <ligand>
        <name>(S)-2,3,4,5-tetrahydrodipicolinate</name>
        <dbReference type="ChEBI" id="CHEBI:16845"/>
    </ligand>
</feature>
<accession>A0A5A7MR72</accession>
<dbReference type="AlphaFoldDB" id="A0A5A7MR72"/>
<evidence type="ECO:0000256" key="4">
    <source>
        <dbReference type="ARBA" id="ARBA00022857"/>
    </source>
</evidence>
<dbReference type="PROSITE" id="PS01298">
    <property type="entry name" value="DAPB"/>
    <property type="match status" value="1"/>
</dbReference>
<evidence type="ECO:0000259" key="14">
    <source>
        <dbReference type="Pfam" id="PF01113"/>
    </source>
</evidence>
<feature type="binding site" evidence="13">
    <location>
        <begin position="8"/>
        <end position="13"/>
    </location>
    <ligand>
        <name>NAD(+)</name>
        <dbReference type="ChEBI" id="CHEBI:57540"/>
    </ligand>
</feature>
<evidence type="ECO:0000313" key="17">
    <source>
        <dbReference type="Proteomes" id="UP000322084"/>
    </source>
</evidence>
<dbReference type="HAMAP" id="MF_00102">
    <property type="entry name" value="DapB"/>
    <property type="match status" value="1"/>
</dbReference>
<dbReference type="InterPro" id="IPR036291">
    <property type="entry name" value="NAD(P)-bd_dom_sf"/>
</dbReference>
<evidence type="ECO:0000313" key="16">
    <source>
        <dbReference type="EMBL" id="GEQ97465.1"/>
    </source>
</evidence>
<evidence type="ECO:0000256" key="5">
    <source>
        <dbReference type="ARBA" id="ARBA00022915"/>
    </source>
</evidence>
<keyword evidence="7 13" id="KW-0520">NAD</keyword>
<evidence type="ECO:0000259" key="15">
    <source>
        <dbReference type="Pfam" id="PF05173"/>
    </source>
</evidence>
<keyword evidence="2 13" id="KW-0963">Cytoplasm</keyword>
<evidence type="ECO:0000256" key="1">
    <source>
        <dbReference type="ARBA" id="ARBA00006642"/>
    </source>
</evidence>
<evidence type="ECO:0000256" key="11">
    <source>
        <dbReference type="ARBA" id="ARBA00049080"/>
    </source>
</evidence>
<dbReference type="GO" id="GO:0005737">
    <property type="term" value="C:cytoplasm"/>
    <property type="evidence" value="ECO:0007669"/>
    <property type="project" value="UniProtKB-SubCell"/>
</dbReference>
<keyword evidence="8 13" id="KW-0457">Lysine biosynthesis</keyword>
<feature type="domain" description="Dihydrodipicolinate reductase N-terminal" evidence="14">
    <location>
        <begin position="2"/>
        <end position="124"/>
    </location>
</feature>
<dbReference type="InterPro" id="IPR022663">
    <property type="entry name" value="DapB_C"/>
</dbReference>
<dbReference type="FunFam" id="3.30.360.10:FF:000004">
    <property type="entry name" value="4-hydroxy-tetrahydrodipicolinate reductase"/>
    <property type="match status" value="1"/>
</dbReference>
<dbReference type="InterPro" id="IPR022664">
    <property type="entry name" value="DapB_N_CS"/>
</dbReference>
<evidence type="ECO:0000256" key="8">
    <source>
        <dbReference type="ARBA" id="ARBA00023154"/>
    </source>
</evidence>
<evidence type="ECO:0000256" key="7">
    <source>
        <dbReference type="ARBA" id="ARBA00023027"/>
    </source>
</evidence>
<sequence>MIRIGLLGISGRMGQALLKAVLDCPEAVLSGGVARPGSPDVGRALMALDGTPLDLCISDDASALFAQSDVVIDFTAPKASLTHARLAATHKTPLVVGSTGFDPDQQAAMDQATAYIALLQAANFSLGVNLLHSLVRQAAQALGPEFDIEILEMHHRHKADAPSGTALALGEAAASGRGIDLASHSDRVRDGITGPRTEGHIGFATLRGGDVAGEHAVLFAGAGERITLSHQASDRMVFARGAVKAALWLVGKKAGQYDMMDVLGLKA</sequence>
<comment type="function">
    <text evidence="13">Catalyzes the conversion of 4-hydroxy-tetrahydrodipicolinate (HTPA) to tetrahydrodipicolinate.</text>
</comment>
<keyword evidence="6 13" id="KW-0560">Oxidoreductase</keyword>
<feature type="active site" description="Proton donor/acceptor" evidence="13">
    <location>
        <position position="154"/>
    </location>
</feature>
<keyword evidence="4 13" id="KW-0521">NADP</keyword>
<comment type="catalytic activity">
    <reaction evidence="11 13">
        <text>(S)-2,3,4,5-tetrahydrodipicolinate + NADP(+) + H2O = (2S,4S)-4-hydroxy-2,3,4,5-tetrahydrodipicolinate + NADPH + H(+)</text>
        <dbReference type="Rhea" id="RHEA:35331"/>
        <dbReference type="ChEBI" id="CHEBI:15377"/>
        <dbReference type="ChEBI" id="CHEBI:15378"/>
        <dbReference type="ChEBI" id="CHEBI:16845"/>
        <dbReference type="ChEBI" id="CHEBI:57783"/>
        <dbReference type="ChEBI" id="CHEBI:58349"/>
        <dbReference type="ChEBI" id="CHEBI:67139"/>
        <dbReference type="EC" id="1.17.1.8"/>
    </reaction>
</comment>
<feature type="binding site" evidence="13">
    <location>
        <begin position="164"/>
        <end position="165"/>
    </location>
    <ligand>
        <name>(S)-2,3,4,5-tetrahydrodipicolinate</name>
        <dbReference type="ChEBI" id="CHEBI:16845"/>
    </ligand>
</feature>
<keyword evidence="5 13" id="KW-0220">Diaminopimelate biosynthesis</keyword>
<evidence type="ECO:0000256" key="10">
    <source>
        <dbReference type="ARBA" id="ARBA00038983"/>
    </source>
</evidence>
<evidence type="ECO:0000256" key="2">
    <source>
        <dbReference type="ARBA" id="ARBA00022490"/>
    </source>
</evidence>
<dbReference type="PANTHER" id="PTHR20836:SF0">
    <property type="entry name" value="4-HYDROXY-TETRAHYDRODIPICOLINATE REDUCTASE 1, CHLOROPLASTIC-RELATED"/>
    <property type="match status" value="1"/>
</dbReference>
<dbReference type="Pfam" id="PF05173">
    <property type="entry name" value="DapB_C"/>
    <property type="match status" value="1"/>
</dbReference>
<dbReference type="GO" id="GO:0009089">
    <property type="term" value="P:lysine biosynthetic process via diaminopimelate"/>
    <property type="evidence" value="ECO:0007669"/>
    <property type="project" value="UniProtKB-UniRule"/>
</dbReference>
<organism evidence="16 17">
    <name type="scientific">Iodidimonas gelatinilytica</name>
    <dbReference type="NCBI Taxonomy" id="1236966"/>
    <lineage>
        <taxon>Bacteria</taxon>
        <taxon>Pseudomonadati</taxon>
        <taxon>Pseudomonadota</taxon>
        <taxon>Alphaproteobacteria</taxon>
        <taxon>Iodidimonadales</taxon>
        <taxon>Iodidimonadaceae</taxon>
        <taxon>Iodidimonas</taxon>
    </lineage>
</organism>
<name>A0A5A7MR72_9PROT</name>
<dbReference type="PIRSF" id="PIRSF000161">
    <property type="entry name" value="DHPR"/>
    <property type="match status" value="1"/>
</dbReference>
<dbReference type="PANTHER" id="PTHR20836">
    <property type="entry name" value="DIHYDRODIPICOLINATE REDUCTASE"/>
    <property type="match status" value="1"/>
</dbReference>
<dbReference type="InterPro" id="IPR023940">
    <property type="entry name" value="DHDPR_bac"/>
</dbReference>
<dbReference type="GO" id="GO:0050661">
    <property type="term" value="F:NADP binding"/>
    <property type="evidence" value="ECO:0007669"/>
    <property type="project" value="UniProtKB-UniRule"/>
</dbReference>
<proteinExistence type="inferred from homology"/>
<dbReference type="Gene3D" id="3.40.50.720">
    <property type="entry name" value="NAD(P)-binding Rossmann-like Domain"/>
    <property type="match status" value="1"/>
</dbReference>
<feature type="active site" description="Proton donor" evidence="13">
    <location>
        <position position="158"/>
    </location>
</feature>
<comment type="subunit">
    <text evidence="13">Homotetramer.</text>
</comment>
<comment type="caution">
    <text evidence="16">The sequence shown here is derived from an EMBL/GenBank/DDBJ whole genome shotgun (WGS) entry which is preliminary data.</text>
</comment>
<dbReference type="Pfam" id="PF01113">
    <property type="entry name" value="DapB_N"/>
    <property type="match status" value="1"/>
</dbReference>
<feature type="domain" description="Dihydrodipicolinate reductase C-terminal" evidence="15">
    <location>
        <begin position="127"/>
        <end position="263"/>
    </location>
</feature>
<evidence type="ECO:0000256" key="12">
    <source>
        <dbReference type="ARBA" id="ARBA00049396"/>
    </source>
</evidence>
<evidence type="ECO:0000256" key="3">
    <source>
        <dbReference type="ARBA" id="ARBA00022605"/>
    </source>
</evidence>
<dbReference type="GO" id="GO:0051287">
    <property type="term" value="F:NAD binding"/>
    <property type="evidence" value="ECO:0007669"/>
    <property type="project" value="UniProtKB-UniRule"/>
</dbReference>
<comment type="similarity">
    <text evidence="1 13">Belongs to the DapB family.</text>
</comment>